<comment type="subcellular location">
    <subcellularLocation>
        <location evidence="2">Cytoplasm</location>
    </subcellularLocation>
    <subcellularLocation>
        <location evidence="1">Nucleus</location>
    </subcellularLocation>
</comment>
<evidence type="ECO:0000256" key="4">
    <source>
        <dbReference type="ARBA" id="ARBA00022490"/>
    </source>
</evidence>
<feature type="region of interest" description="Disordered" evidence="10">
    <location>
        <begin position="318"/>
        <end position="338"/>
    </location>
</feature>
<name>A0A8S1A6S6_ARCPL</name>
<comment type="pathway">
    <text evidence="3">Protein modification; protein ubiquitination.</text>
</comment>
<keyword evidence="13" id="KW-1185">Reference proteome</keyword>
<accession>A0A8S1A6S6</accession>
<evidence type="ECO:0000256" key="10">
    <source>
        <dbReference type="SAM" id="MobiDB-lite"/>
    </source>
</evidence>
<evidence type="ECO:0000256" key="6">
    <source>
        <dbReference type="ARBA" id="ARBA00022737"/>
    </source>
</evidence>
<dbReference type="GO" id="GO:0080008">
    <property type="term" value="C:Cul4-RING E3 ubiquitin ligase complex"/>
    <property type="evidence" value="ECO:0007669"/>
    <property type="project" value="TreeGrafter"/>
</dbReference>
<dbReference type="PANTHER" id="PTHR19860:SF16">
    <property type="entry name" value="DDB1- AND CUL4-ASSOCIATED FACTOR 12"/>
    <property type="match status" value="1"/>
</dbReference>
<keyword evidence="8" id="KW-0539">Nucleus</keyword>
<dbReference type="InterPro" id="IPR015943">
    <property type="entry name" value="WD40/YVTN_repeat-like_dom_sf"/>
</dbReference>
<proteinExistence type="inferred from homology"/>
<evidence type="ECO:0000256" key="5">
    <source>
        <dbReference type="ARBA" id="ARBA00022574"/>
    </source>
</evidence>
<dbReference type="GO" id="GO:0005737">
    <property type="term" value="C:cytoplasm"/>
    <property type="evidence" value="ECO:0007669"/>
    <property type="project" value="UniProtKB-SubCell"/>
</dbReference>
<evidence type="ECO:0000256" key="8">
    <source>
        <dbReference type="ARBA" id="ARBA00023242"/>
    </source>
</evidence>
<dbReference type="InterPro" id="IPR056151">
    <property type="entry name" value="Beta-prop_DCAF12"/>
</dbReference>
<evidence type="ECO:0000256" key="2">
    <source>
        <dbReference type="ARBA" id="ARBA00004496"/>
    </source>
</evidence>
<evidence type="ECO:0000313" key="12">
    <source>
        <dbReference type="EMBL" id="CAB3244192.1"/>
    </source>
</evidence>
<evidence type="ECO:0000256" key="3">
    <source>
        <dbReference type="ARBA" id="ARBA00004906"/>
    </source>
</evidence>
<keyword evidence="6" id="KW-0677">Repeat</keyword>
<reference evidence="12 13" key="1">
    <citation type="submission" date="2020-04" db="EMBL/GenBank/DDBJ databases">
        <authorList>
            <person name="Wallbank WR R."/>
            <person name="Pardo Diaz C."/>
            <person name="Kozak K."/>
            <person name="Martin S."/>
            <person name="Jiggins C."/>
            <person name="Moest M."/>
            <person name="Warren A I."/>
            <person name="Byers J.R.P. K."/>
            <person name="Montejo-Kovacevich G."/>
            <person name="Yen C E."/>
        </authorList>
    </citation>
    <scope>NUCLEOTIDE SEQUENCE [LARGE SCALE GENOMIC DNA]</scope>
</reference>
<dbReference type="Gene3D" id="2.130.10.10">
    <property type="entry name" value="YVTN repeat-like/Quinoprotein amine dehydrogenase"/>
    <property type="match status" value="2"/>
</dbReference>
<dbReference type="OrthoDB" id="9610195at2759"/>
<dbReference type="Pfam" id="PF23760">
    <property type="entry name" value="Beta-prop_DCAF12"/>
    <property type="match status" value="1"/>
</dbReference>
<keyword evidence="4" id="KW-0963">Cytoplasm</keyword>
<dbReference type="AlphaFoldDB" id="A0A8S1A6S6"/>
<dbReference type="FunFam" id="2.130.10.10:FF:001037">
    <property type="entry name" value="Blast:DDB1-and CUL4-associated factor 12"/>
    <property type="match status" value="1"/>
</dbReference>
<dbReference type="SMART" id="SM00320">
    <property type="entry name" value="WD40"/>
    <property type="match status" value="4"/>
</dbReference>
<dbReference type="InterPro" id="IPR051191">
    <property type="entry name" value="DCAF12"/>
</dbReference>
<keyword evidence="5" id="KW-0853">WD repeat</keyword>
<dbReference type="SUPFAM" id="SSF50978">
    <property type="entry name" value="WD40 repeat-like"/>
    <property type="match status" value="1"/>
</dbReference>
<feature type="domain" description="DDB1- and CUL4-associated factor 12 beta-propeller" evidence="11">
    <location>
        <begin position="377"/>
        <end position="721"/>
    </location>
</feature>
<sequence>MDEQSLVQICESAFSTVDIKVAKSLLFESLSKRPTTRKREGRTLRDLEDIISLFKETDPEKIPIFVARKLEKLPPVSFDHIDVTVLLKKIVLLEKSVQDFQYHYATKGELSESINECYTKIKNISFENQDKNINRHIGGRLETLNSGPMAHPTLRSDESLAEHNAPADNLSLSPRLSHIIMSPATAAVASSARVTPVSERDIGRNALPLENTEPTHNICAPELNNDTADRCKQMNDLVENHLSFSEVMQKDGEWKMSNKNEEWILCLLKHSIGTKMAQTVRRAIEGRYPSCYIPSRIKERRAKARALRLEQQRKPDKPEDFVCYSDSDSEEETPTQQHRILSTSYNFVDYVRSRELQTSEPRSVDPSYATRHMLTHDMFRETPVNLGNMNKVFCSQWLSDRQVVFGTKCNKLMVYDVRRRTLDAIPTLRPRAPWAGADQQTGIHALQINPSRTLLATGARNSCELAIYSLPTLDPVCVGEAHKDWILDMCWLDDEFVVTGSRDSKLALWRAPAAPPRQTMHHYVAPLVVKECRSGQKVRALTFNQKWREIAALTLNGYIHVFNAETFRQTLSRKLPSCQDLVCLATQESGVYAIGCKSYTLLLDCRTLQSVKKITSRYNGCGIRSASFRGNMLTIGTGLGLLMFYDLRAGKYLESNIHSTKTVTLKASRGYVFPDEEADGFNQVKHVPAIYTHCYDDSGTRIFTAGGPLPAPLIGNYAGLWQ</sequence>
<dbReference type="PANTHER" id="PTHR19860">
    <property type="entry name" value="DDB1- AND CUL4-ASSOCIATED FACTOR 12-RELATED"/>
    <property type="match status" value="1"/>
</dbReference>
<keyword evidence="7" id="KW-0833">Ubl conjugation pathway</keyword>
<evidence type="ECO:0000313" key="13">
    <source>
        <dbReference type="Proteomes" id="UP000494106"/>
    </source>
</evidence>
<evidence type="ECO:0000256" key="1">
    <source>
        <dbReference type="ARBA" id="ARBA00004123"/>
    </source>
</evidence>
<dbReference type="EMBL" id="CADEBC010000520">
    <property type="protein sequence ID" value="CAB3244192.1"/>
    <property type="molecule type" value="Genomic_DNA"/>
</dbReference>
<dbReference type="GO" id="GO:0005634">
    <property type="term" value="C:nucleus"/>
    <property type="evidence" value="ECO:0007669"/>
    <property type="project" value="UniProtKB-SubCell"/>
</dbReference>
<protein>
    <recommendedName>
        <fullName evidence="11">DDB1- and CUL4-associated factor 12 beta-propeller domain-containing protein</fullName>
    </recommendedName>
</protein>
<dbReference type="InterPro" id="IPR001680">
    <property type="entry name" value="WD40_rpt"/>
</dbReference>
<dbReference type="InterPro" id="IPR036322">
    <property type="entry name" value="WD40_repeat_dom_sf"/>
</dbReference>
<evidence type="ECO:0000256" key="7">
    <source>
        <dbReference type="ARBA" id="ARBA00022786"/>
    </source>
</evidence>
<comment type="similarity">
    <text evidence="9">Belongs to the WD repeat DCAF12 family.</text>
</comment>
<dbReference type="Proteomes" id="UP000494106">
    <property type="component" value="Unassembled WGS sequence"/>
</dbReference>
<comment type="caution">
    <text evidence="12">The sequence shown here is derived from an EMBL/GenBank/DDBJ whole genome shotgun (WGS) entry which is preliminary data.</text>
</comment>
<evidence type="ECO:0000259" key="11">
    <source>
        <dbReference type="Pfam" id="PF23760"/>
    </source>
</evidence>
<evidence type="ECO:0000256" key="9">
    <source>
        <dbReference type="ARBA" id="ARBA00038022"/>
    </source>
</evidence>
<organism evidence="12 13">
    <name type="scientific">Arctia plantaginis</name>
    <name type="common">Wood tiger moth</name>
    <name type="synonym">Phalaena plantaginis</name>
    <dbReference type="NCBI Taxonomy" id="874455"/>
    <lineage>
        <taxon>Eukaryota</taxon>
        <taxon>Metazoa</taxon>
        <taxon>Ecdysozoa</taxon>
        <taxon>Arthropoda</taxon>
        <taxon>Hexapoda</taxon>
        <taxon>Insecta</taxon>
        <taxon>Pterygota</taxon>
        <taxon>Neoptera</taxon>
        <taxon>Endopterygota</taxon>
        <taxon>Lepidoptera</taxon>
        <taxon>Glossata</taxon>
        <taxon>Ditrysia</taxon>
        <taxon>Noctuoidea</taxon>
        <taxon>Erebidae</taxon>
        <taxon>Arctiinae</taxon>
        <taxon>Arctia</taxon>
    </lineage>
</organism>
<gene>
    <name evidence="12" type="ORF">APLA_LOCUS9860</name>
</gene>